<dbReference type="Proteomes" id="UP000094801">
    <property type="component" value="Unassembled WGS sequence"/>
</dbReference>
<protein>
    <submittedName>
        <fullName evidence="1">Uncharacterized protein</fullName>
    </submittedName>
</protein>
<accession>A0A1E4SVE6</accession>
<reference evidence="2" key="1">
    <citation type="submission" date="2016-04" db="EMBL/GenBank/DDBJ databases">
        <title>Comparative genomics of biotechnologically important yeasts.</title>
        <authorList>
            <consortium name="DOE Joint Genome Institute"/>
            <person name="Riley R."/>
            <person name="Haridas S."/>
            <person name="Wolfe K.H."/>
            <person name="Lopes M.R."/>
            <person name="Hittinger C.T."/>
            <person name="Goker M."/>
            <person name="Salamov A."/>
            <person name="Wisecaver J."/>
            <person name="Long T.M."/>
            <person name="Aerts A.L."/>
            <person name="Barry K."/>
            <person name="Choi C."/>
            <person name="Clum A."/>
            <person name="Coughlan A.Y."/>
            <person name="Deshpande S."/>
            <person name="Douglass A.P."/>
            <person name="Hanson S.J."/>
            <person name="Klenk H.-P."/>
            <person name="Labutti K."/>
            <person name="Lapidus A."/>
            <person name="Lindquist E."/>
            <person name="Lipzen A."/>
            <person name="Meier-Kolthoff J.P."/>
            <person name="Ohm R.A."/>
            <person name="Otillar R.P."/>
            <person name="Pangilinan J."/>
            <person name="Peng Y."/>
            <person name="Rokas A."/>
            <person name="Rosa C.A."/>
            <person name="Scheuner C."/>
            <person name="Sibirny A.A."/>
            <person name="Slot J.C."/>
            <person name="Stielow J.B."/>
            <person name="Sun H."/>
            <person name="Kurtzman C.P."/>
            <person name="Blackwell M."/>
            <person name="Grigoriev I.V."/>
            <person name="Jeffries T.W."/>
        </authorList>
    </citation>
    <scope>NUCLEOTIDE SEQUENCE [LARGE SCALE GENOMIC DNA]</scope>
    <source>
        <strain evidence="2">NRRL YB-2248</strain>
    </source>
</reference>
<organism evidence="1 2">
    <name type="scientific">[Candida] arabinofermentans NRRL YB-2248</name>
    <dbReference type="NCBI Taxonomy" id="983967"/>
    <lineage>
        <taxon>Eukaryota</taxon>
        <taxon>Fungi</taxon>
        <taxon>Dikarya</taxon>
        <taxon>Ascomycota</taxon>
        <taxon>Saccharomycotina</taxon>
        <taxon>Pichiomycetes</taxon>
        <taxon>Pichiales</taxon>
        <taxon>Pichiaceae</taxon>
        <taxon>Ogataea</taxon>
        <taxon>Ogataea/Candida clade</taxon>
    </lineage>
</organism>
<gene>
    <name evidence="1" type="ORF">CANARDRAFT_29929</name>
</gene>
<keyword evidence="2" id="KW-1185">Reference proteome</keyword>
<proteinExistence type="predicted"/>
<evidence type="ECO:0000313" key="1">
    <source>
        <dbReference type="EMBL" id="ODV83479.1"/>
    </source>
</evidence>
<evidence type="ECO:0000313" key="2">
    <source>
        <dbReference type="Proteomes" id="UP000094801"/>
    </source>
</evidence>
<name>A0A1E4SVE6_9ASCO</name>
<dbReference type="EMBL" id="KV453863">
    <property type="protein sequence ID" value="ODV83479.1"/>
    <property type="molecule type" value="Genomic_DNA"/>
</dbReference>
<sequence>MPLIVYKNIFKRNIIVLYKKKRIVTLTGYRGVYISRCICSLARGCSSMETVDLARMTFSLKSRKVYEMLVIKY</sequence>
<dbReference type="AlphaFoldDB" id="A0A1E4SVE6"/>